<evidence type="ECO:0000313" key="1">
    <source>
        <dbReference type="EMBL" id="PZG26138.1"/>
    </source>
</evidence>
<proteinExistence type="predicted"/>
<sequence length="74" mass="8729">MWPGSVESAFIRWRAFVHQPNRRLWDYDQAGCTEWACCGDPAQSRDHLEAVMLSMSRRRARELRTLVKALDDDY</sequence>
<organism evidence="1 2">
    <name type="scientific">Spongiactinospora gelatinilytica</name>
    <dbReference type="NCBI Taxonomy" id="2666298"/>
    <lineage>
        <taxon>Bacteria</taxon>
        <taxon>Bacillati</taxon>
        <taxon>Actinomycetota</taxon>
        <taxon>Actinomycetes</taxon>
        <taxon>Streptosporangiales</taxon>
        <taxon>Streptosporangiaceae</taxon>
        <taxon>Spongiactinospora</taxon>
    </lineage>
</organism>
<dbReference type="EMBL" id="POUA01000441">
    <property type="protein sequence ID" value="PZG26138.1"/>
    <property type="molecule type" value="Genomic_DNA"/>
</dbReference>
<name>A0A2W2FNC7_9ACTN</name>
<dbReference type="Proteomes" id="UP000248544">
    <property type="component" value="Unassembled WGS sequence"/>
</dbReference>
<gene>
    <name evidence="1" type="ORF">C1I98_34125</name>
</gene>
<evidence type="ECO:0000313" key="2">
    <source>
        <dbReference type="Proteomes" id="UP000248544"/>
    </source>
</evidence>
<reference evidence="1 2" key="1">
    <citation type="submission" date="2018-01" db="EMBL/GenBank/DDBJ databases">
        <title>Draft genome sequence of Sphaerisporangium sp. 7K107.</title>
        <authorList>
            <person name="Sahin N."/>
            <person name="Saygin H."/>
            <person name="Ay H."/>
        </authorList>
    </citation>
    <scope>NUCLEOTIDE SEQUENCE [LARGE SCALE GENOMIC DNA]</scope>
    <source>
        <strain evidence="1 2">7K107</strain>
    </source>
</reference>
<accession>A0A2W2FNC7</accession>
<protein>
    <submittedName>
        <fullName evidence="1">Uncharacterized protein</fullName>
    </submittedName>
</protein>
<keyword evidence="2" id="KW-1185">Reference proteome</keyword>
<comment type="caution">
    <text evidence="1">The sequence shown here is derived from an EMBL/GenBank/DDBJ whole genome shotgun (WGS) entry which is preliminary data.</text>
</comment>
<dbReference type="AlphaFoldDB" id="A0A2W2FNC7"/>